<dbReference type="RefSeq" id="WP_125243965.1">
    <property type="nucleotide sequence ID" value="NZ_RSED01000010.1"/>
</dbReference>
<comment type="caution">
    <text evidence="2">The sequence shown here is derived from an EMBL/GenBank/DDBJ whole genome shotgun (WGS) entry which is preliminary data.</text>
</comment>
<sequence>MAKLNNTILSKPQTAEIAAGAGKASMQVKARVTPSGLLAIGGLVSGILLSVTALVWASTSVKRKHPIASALGRR</sequence>
<evidence type="ECO:0000313" key="3">
    <source>
        <dbReference type="Proteomes" id="UP000269265"/>
    </source>
</evidence>
<accession>A0A426VAJ9</accession>
<keyword evidence="3" id="KW-1185">Reference proteome</keyword>
<protein>
    <submittedName>
        <fullName evidence="2">Uncharacterized protein</fullName>
    </submittedName>
</protein>
<proteinExistence type="predicted"/>
<feature type="transmembrane region" description="Helical" evidence="1">
    <location>
        <begin position="36"/>
        <end position="57"/>
    </location>
</feature>
<name>A0A426VAJ9_9BURK</name>
<evidence type="ECO:0000256" key="1">
    <source>
        <dbReference type="SAM" id="Phobius"/>
    </source>
</evidence>
<keyword evidence="1" id="KW-0472">Membrane</keyword>
<gene>
    <name evidence="2" type="ORF">EIP75_14355</name>
</gene>
<keyword evidence="1" id="KW-0812">Transmembrane</keyword>
<dbReference type="EMBL" id="RSED01000010">
    <property type="protein sequence ID" value="RRS03760.1"/>
    <property type="molecule type" value="Genomic_DNA"/>
</dbReference>
<dbReference type="AlphaFoldDB" id="A0A426VAJ9"/>
<keyword evidence="1" id="KW-1133">Transmembrane helix</keyword>
<organism evidence="2 3">
    <name type="scientific">Aquabacterium soli</name>
    <dbReference type="NCBI Taxonomy" id="2493092"/>
    <lineage>
        <taxon>Bacteria</taxon>
        <taxon>Pseudomonadati</taxon>
        <taxon>Pseudomonadota</taxon>
        <taxon>Betaproteobacteria</taxon>
        <taxon>Burkholderiales</taxon>
        <taxon>Aquabacterium</taxon>
    </lineage>
</organism>
<evidence type="ECO:0000313" key="2">
    <source>
        <dbReference type="EMBL" id="RRS03760.1"/>
    </source>
</evidence>
<reference evidence="2 3" key="1">
    <citation type="submission" date="2018-12" db="EMBL/GenBank/DDBJ databases">
        <title>The whole draft genome of Aquabacterium sp. SJQ9.</title>
        <authorList>
            <person name="Sun L."/>
            <person name="Gao X."/>
            <person name="Chen W."/>
            <person name="Huang K."/>
        </authorList>
    </citation>
    <scope>NUCLEOTIDE SEQUENCE [LARGE SCALE GENOMIC DNA]</scope>
    <source>
        <strain evidence="2 3">SJQ9</strain>
    </source>
</reference>
<dbReference type="OrthoDB" id="8481973at2"/>
<dbReference type="Proteomes" id="UP000269265">
    <property type="component" value="Unassembled WGS sequence"/>
</dbReference>